<dbReference type="EMBL" id="CVQI01009557">
    <property type="protein sequence ID" value="CRK19015.1"/>
    <property type="molecule type" value="Genomic_DNA"/>
</dbReference>
<name>A0A0G4LBC0_VERLO</name>
<evidence type="ECO:0000256" key="1">
    <source>
        <dbReference type="SAM" id="MobiDB-lite"/>
    </source>
</evidence>
<evidence type="ECO:0000313" key="2">
    <source>
        <dbReference type="EMBL" id="CRK19015.1"/>
    </source>
</evidence>
<sequence length="155" mass="17347">MSTLDSTTGRASEWSSQVHQNTPGDDALHYRGANYMVVTLPRLEDWGNATSVTRLGATGHERGYQMQLLLGAYEVSNRAQNIPHPVQYLDCVPSRRNVQVRGIQAVLQAISMSLPRQEGNKKTETPQPLPTTYQPINRAATLGFPRRQRSQKDVF</sequence>
<reference evidence="3" key="1">
    <citation type="submission" date="2015-05" db="EMBL/GenBank/DDBJ databases">
        <authorList>
            <person name="Fogelqvist Johan"/>
        </authorList>
    </citation>
    <scope>NUCLEOTIDE SEQUENCE [LARGE SCALE GENOMIC DNA]</scope>
</reference>
<feature type="region of interest" description="Disordered" evidence="1">
    <location>
        <begin position="116"/>
        <end position="155"/>
    </location>
</feature>
<feature type="region of interest" description="Disordered" evidence="1">
    <location>
        <begin position="1"/>
        <end position="26"/>
    </location>
</feature>
<organism evidence="2 3">
    <name type="scientific">Verticillium longisporum</name>
    <name type="common">Verticillium dahliae var. longisporum</name>
    <dbReference type="NCBI Taxonomy" id="100787"/>
    <lineage>
        <taxon>Eukaryota</taxon>
        <taxon>Fungi</taxon>
        <taxon>Dikarya</taxon>
        <taxon>Ascomycota</taxon>
        <taxon>Pezizomycotina</taxon>
        <taxon>Sordariomycetes</taxon>
        <taxon>Hypocreomycetidae</taxon>
        <taxon>Glomerellales</taxon>
        <taxon>Plectosphaerellaceae</taxon>
        <taxon>Verticillium</taxon>
    </lineage>
</organism>
<proteinExistence type="predicted"/>
<protein>
    <submittedName>
        <fullName evidence="2">Uncharacterized protein</fullName>
    </submittedName>
</protein>
<feature type="compositionally biased region" description="Polar residues" evidence="1">
    <location>
        <begin position="1"/>
        <end position="23"/>
    </location>
</feature>
<evidence type="ECO:0000313" key="3">
    <source>
        <dbReference type="Proteomes" id="UP000045706"/>
    </source>
</evidence>
<dbReference type="AlphaFoldDB" id="A0A0G4LBC0"/>
<accession>A0A0G4LBC0</accession>
<gene>
    <name evidence="2" type="ORF">BN1723_011752</name>
</gene>
<dbReference type="Proteomes" id="UP000045706">
    <property type="component" value="Unassembled WGS sequence"/>
</dbReference>